<dbReference type="PROSITE" id="PS51831">
    <property type="entry name" value="HD"/>
    <property type="match status" value="1"/>
</dbReference>
<evidence type="ECO:0000259" key="3">
    <source>
        <dbReference type="PROSITE" id="PS51831"/>
    </source>
</evidence>
<dbReference type="Gene3D" id="1.10.3210.10">
    <property type="entry name" value="Hypothetical protein af1432"/>
    <property type="match status" value="1"/>
</dbReference>
<dbReference type="RefSeq" id="WP_080326102.1">
    <property type="nucleotide sequence ID" value="NZ_FQYW01000018.1"/>
</dbReference>
<dbReference type="SUPFAM" id="SSF109604">
    <property type="entry name" value="HD-domain/PDEase-like"/>
    <property type="match status" value="1"/>
</dbReference>
<dbReference type="PANTHER" id="PTHR45228">
    <property type="entry name" value="CYCLIC DI-GMP PHOSPHODIESTERASE TM_0186-RELATED"/>
    <property type="match status" value="1"/>
</dbReference>
<keyword evidence="1" id="KW-0597">Phosphoprotein</keyword>
<dbReference type="InterPro" id="IPR001789">
    <property type="entry name" value="Sig_transdc_resp-reg_receiver"/>
</dbReference>
<evidence type="ECO:0000259" key="2">
    <source>
        <dbReference type="PROSITE" id="PS50110"/>
    </source>
</evidence>
<dbReference type="SUPFAM" id="SSF52172">
    <property type="entry name" value="CheY-like"/>
    <property type="match status" value="1"/>
</dbReference>
<dbReference type="SMART" id="SM00471">
    <property type="entry name" value="HDc"/>
    <property type="match status" value="1"/>
</dbReference>
<gene>
    <name evidence="5" type="ORF">SAMN02745671_02153</name>
</gene>
<dbReference type="OrthoDB" id="9804747at2"/>
<dbReference type="Pfam" id="PF13487">
    <property type="entry name" value="HD_5"/>
    <property type="match status" value="1"/>
</dbReference>
<dbReference type="Proteomes" id="UP000191240">
    <property type="component" value="Unassembled WGS sequence"/>
</dbReference>
<reference evidence="5 6" key="1">
    <citation type="submission" date="2016-11" db="EMBL/GenBank/DDBJ databases">
        <authorList>
            <person name="Jaros S."/>
            <person name="Januszkiewicz K."/>
            <person name="Wedrychowicz H."/>
        </authorList>
    </citation>
    <scope>NUCLEOTIDE SEQUENCE [LARGE SCALE GENOMIC DNA]</scope>
    <source>
        <strain evidence="5 6">DSM 3074</strain>
    </source>
</reference>
<dbReference type="InterPro" id="IPR052020">
    <property type="entry name" value="Cyclic_di-GMP/3'3'-cGAMP_PDE"/>
</dbReference>
<name>A0A1M6F5R5_9FIRM</name>
<dbReference type="Pfam" id="PF00072">
    <property type="entry name" value="Response_reg"/>
    <property type="match status" value="1"/>
</dbReference>
<dbReference type="PROSITE" id="PS51832">
    <property type="entry name" value="HD_GYP"/>
    <property type="match status" value="1"/>
</dbReference>
<organism evidence="5 6">
    <name type="scientific">Anaerovibrio lipolyticus DSM 3074</name>
    <dbReference type="NCBI Taxonomy" id="1120997"/>
    <lineage>
        <taxon>Bacteria</taxon>
        <taxon>Bacillati</taxon>
        <taxon>Bacillota</taxon>
        <taxon>Negativicutes</taxon>
        <taxon>Selenomonadales</taxon>
        <taxon>Selenomonadaceae</taxon>
        <taxon>Anaerovibrio</taxon>
    </lineage>
</organism>
<dbReference type="InterPro" id="IPR006674">
    <property type="entry name" value="HD_domain"/>
</dbReference>
<feature type="modified residue" description="4-aspartylphosphate" evidence="1">
    <location>
        <position position="58"/>
    </location>
</feature>
<protein>
    <submittedName>
        <fullName evidence="5">Putative two-component system response regulator</fullName>
    </submittedName>
</protein>
<dbReference type="PANTHER" id="PTHR45228:SF4">
    <property type="entry name" value="LIPOPROTEIN"/>
    <property type="match status" value="1"/>
</dbReference>
<feature type="domain" description="Response regulatory" evidence="2">
    <location>
        <begin position="10"/>
        <end position="125"/>
    </location>
</feature>
<feature type="domain" description="HD-GYP" evidence="4">
    <location>
        <begin position="152"/>
        <end position="345"/>
    </location>
</feature>
<evidence type="ECO:0000313" key="6">
    <source>
        <dbReference type="Proteomes" id="UP000191240"/>
    </source>
</evidence>
<dbReference type="GO" id="GO:0000160">
    <property type="term" value="P:phosphorelay signal transduction system"/>
    <property type="evidence" value="ECO:0007669"/>
    <property type="project" value="InterPro"/>
</dbReference>
<dbReference type="SMART" id="SM00448">
    <property type="entry name" value="REC"/>
    <property type="match status" value="1"/>
</dbReference>
<evidence type="ECO:0000313" key="5">
    <source>
        <dbReference type="EMBL" id="SHI93006.1"/>
    </source>
</evidence>
<dbReference type="PROSITE" id="PS50110">
    <property type="entry name" value="RESPONSE_REGULATORY"/>
    <property type="match status" value="1"/>
</dbReference>
<evidence type="ECO:0000259" key="4">
    <source>
        <dbReference type="PROSITE" id="PS51832"/>
    </source>
</evidence>
<dbReference type="InterPro" id="IPR011006">
    <property type="entry name" value="CheY-like_superfamily"/>
</dbReference>
<dbReference type="EMBL" id="FQYW01000018">
    <property type="protein sequence ID" value="SHI93006.1"/>
    <property type="molecule type" value="Genomic_DNA"/>
</dbReference>
<dbReference type="CDD" id="cd00077">
    <property type="entry name" value="HDc"/>
    <property type="match status" value="1"/>
</dbReference>
<evidence type="ECO:0000256" key="1">
    <source>
        <dbReference type="PROSITE-ProRule" id="PRU00169"/>
    </source>
</evidence>
<accession>A0A1M6F5R5</accession>
<dbReference type="AlphaFoldDB" id="A0A1M6F5R5"/>
<feature type="domain" description="HD" evidence="3">
    <location>
        <begin position="174"/>
        <end position="296"/>
    </location>
</feature>
<dbReference type="InterPro" id="IPR037522">
    <property type="entry name" value="HD_GYP_dom"/>
</dbReference>
<dbReference type="Gene3D" id="3.40.50.2300">
    <property type="match status" value="1"/>
</dbReference>
<sequence length="345" mass="39231">MDQTSEKKAFILTIDDDEINNMLLGAILEEEYEVVSILSGEKAIEFLKGRKPDLILLDLNMPGMNGFQVLEYLKQDKDLKEIPVIMLTAEMDQETEVKGIQSGAFDFLHKPYIPTLILTHVHRTLELISLQKRMQERINIQIQTTMNQLASTKRLFKQMVFALAKTIDAKDPYTNGHSQRVADYSREIAFRAGKSKTYQRKIFFIALLHDIGKIGVSGQVLNKPDKLTPSEYSSIKVHPIIGSSILSSVQEMEELQVGARSHHERYDGTGYPDGLAGQAIPEKARIIAVADVYDAMTSKRSYRDILPQEVVREELVKAKGTQLDPKFTDIMLQMIDEDVEYRMHE</sequence>
<dbReference type="InterPro" id="IPR003607">
    <property type="entry name" value="HD/PDEase_dom"/>
</dbReference>
<proteinExistence type="predicted"/>